<evidence type="ECO:0000313" key="1">
    <source>
        <dbReference type="EMBL" id="MBJ7881938.1"/>
    </source>
</evidence>
<dbReference type="EMBL" id="JAEHJZ010000036">
    <property type="protein sequence ID" value="MBJ7881938.1"/>
    <property type="molecule type" value="Genomic_DNA"/>
</dbReference>
<dbReference type="RefSeq" id="WP_199601167.1">
    <property type="nucleotide sequence ID" value="NZ_JAEHJZ010000036.1"/>
</dbReference>
<proteinExistence type="predicted"/>
<evidence type="ECO:0000313" key="2">
    <source>
        <dbReference type="Proteomes" id="UP000662373"/>
    </source>
</evidence>
<comment type="caution">
    <text evidence="1">The sequence shown here is derived from an EMBL/GenBank/DDBJ whole genome shotgun (WGS) entry which is preliminary data.</text>
</comment>
<reference evidence="1 2" key="1">
    <citation type="submission" date="2020-09" db="EMBL/GenBank/DDBJ databases">
        <title>Draft genome of Gelidibacter salicanalis PAMC21136.</title>
        <authorList>
            <person name="Park H."/>
        </authorList>
    </citation>
    <scope>NUCLEOTIDE SEQUENCE [LARGE SCALE GENOMIC DNA]</scope>
    <source>
        <strain evidence="1 2">PAMC21136</strain>
    </source>
</reference>
<sequence length="74" mass="8512">MAKKSVLPYKRMPHLILLGAGGSLASFPNGDRNGMKLPLMNSLVDELDLYKFIPKYYENLITDFEKLYILNLDY</sequence>
<name>A0A934NJ28_9FLAO</name>
<gene>
    <name evidence="1" type="ORF">JEM65_14980</name>
</gene>
<dbReference type="AlphaFoldDB" id="A0A934NJ28"/>
<keyword evidence="2" id="KW-1185">Reference proteome</keyword>
<accession>A0A934NJ28</accession>
<organism evidence="1 2">
    <name type="scientific">Gelidibacter salicanalis</name>
    <dbReference type="NCBI Taxonomy" id="291193"/>
    <lineage>
        <taxon>Bacteria</taxon>
        <taxon>Pseudomonadati</taxon>
        <taxon>Bacteroidota</taxon>
        <taxon>Flavobacteriia</taxon>
        <taxon>Flavobacteriales</taxon>
        <taxon>Flavobacteriaceae</taxon>
        <taxon>Gelidibacter</taxon>
    </lineage>
</organism>
<dbReference type="Proteomes" id="UP000662373">
    <property type="component" value="Unassembled WGS sequence"/>
</dbReference>
<protein>
    <submittedName>
        <fullName evidence="1">Uncharacterized protein</fullName>
    </submittedName>
</protein>